<proteinExistence type="predicted"/>
<dbReference type="EMBL" id="HACG01020558">
    <property type="protein sequence ID" value="CEK67423.1"/>
    <property type="molecule type" value="Transcribed_RNA"/>
</dbReference>
<accession>A0A0B6ZFV1</accession>
<name>A0A0B6ZFV1_9EUPU</name>
<organism evidence="1">
    <name type="scientific">Arion vulgaris</name>
    <dbReference type="NCBI Taxonomy" id="1028688"/>
    <lineage>
        <taxon>Eukaryota</taxon>
        <taxon>Metazoa</taxon>
        <taxon>Spiralia</taxon>
        <taxon>Lophotrochozoa</taxon>
        <taxon>Mollusca</taxon>
        <taxon>Gastropoda</taxon>
        <taxon>Heterobranchia</taxon>
        <taxon>Euthyneura</taxon>
        <taxon>Panpulmonata</taxon>
        <taxon>Eupulmonata</taxon>
        <taxon>Stylommatophora</taxon>
        <taxon>Helicina</taxon>
        <taxon>Arionoidea</taxon>
        <taxon>Arionidae</taxon>
        <taxon>Arion</taxon>
    </lineage>
</organism>
<protein>
    <submittedName>
        <fullName evidence="1">Uncharacterized protein</fullName>
    </submittedName>
</protein>
<sequence>MITFEFFSPLKYDKFSGNFIQEAYDKHEKEIFTILLKKRAATQWKKHVKFN</sequence>
<dbReference type="AlphaFoldDB" id="A0A0B6ZFV1"/>
<evidence type="ECO:0000313" key="1">
    <source>
        <dbReference type="EMBL" id="CEK67423.1"/>
    </source>
</evidence>
<reference evidence="1" key="1">
    <citation type="submission" date="2014-12" db="EMBL/GenBank/DDBJ databases">
        <title>Insight into the proteome of Arion vulgaris.</title>
        <authorList>
            <person name="Aradska J."/>
            <person name="Bulat T."/>
            <person name="Smidak R."/>
            <person name="Sarate P."/>
            <person name="Gangsoo J."/>
            <person name="Sialana F."/>
            <person name="Bilban M."/>
            <person name="Lubec G."/>
        </authorList>
    </citation>
    <scope>NUCLEOTIDE SEQUENCE</scope>
    <source>
        <tissue evidence="1">Skin</tissue>
    </source>
</reference>
<gene>
    <name evidence="1" type="primary">ORF62555</name>
</gene>